<reference evidence="1" key="1">
    <citation type="journal article" date="2014" name="Front. Microbiol.">
        <title>High frequency of phylogenetically diverse reductive dehalogenase-homologous genes in deep subseafloor sedimentary metagenomes.</title>
        <authorList>
            <person name="Kawai M."/>
            <person name="Futagami T."/>
            <person name="Toyoda A."/>
            <person name="Takaki Y."/>
            <person name="Nishi S."/>
            <person name="Hori S."/>
            <person name="Arai W."/>
            <person name="Tsubouchi T."/>
            <person name="Morono Y."/>
            <person name="Uchiyama I."/>
            <person name="Ito T."/>
            <person name="Fujiyama A."/>
            <person name="Inagaki F."/>
            <person name="Takami H."/>
        </authorList>
    </citation>
    <scope>NUCLEOTIDE SEQUENCE</scope>
    <source>
        <strain evidence="1">Expedition CK06-06</strain>
    </source>
</reference>
<evidence type="ECO:0000313" key="1">
    <source>
        <dbReference type="EMBL" id="GAH35828.1"/>
    </source>
</evidence>
<sequence>MEEKLLDGKALADKLNLALQDEISQVVKKTGIKPK</sequence>
<proteinExistence type="predicted"/>
<feature type="non-terminal residue" evidence="1">
    <location>
        <position position="35"/>
    </location>
</feature>
<comment type="caution">
    <text evidence="1">The sequence shown here is derived from an EMBL/GenBank/DDBJ whole genome shotgun (WGS) entry which is preliminary data.</text>
</comment>
<dbReference type="AlphaFoldDB" id="X1GS30"/>
<protein>
    <submittedName>
        <fullName evidence="1">Uncharacterized protein</fullName>
    </submittedName>
</protein>
<name>X1GS30_9ZZZZ</name>
<gene>
    <name evidence="1" type="ORF">S03H2_20282</name>
</gene>
<organism evidence="1">
    <name type="scientific">marine sediment metagenome</name>
    <dbReference type="NCBI Taxonomy" id="412755"/>
    <lineage>
        <taxon>unclassified sequences</taxon>
        <taxon>metagenomes</taxon>
        <taxon>ecological metagenomes</taxon>
    </lineage>
</organism>
<accession>X1GS30</accession>
<dbReference type="EMBL" id="BARU01010672">
    <property type="protein sequence ID" value="GAH35828.1"/>
    <property type="molecule type" value="Genomic_DNA"/>
</dbReference>